<organism evidence="7 8">
    <name type="scientific">Limulus polyphemus</name>
    <name type="common">Atlantic horseshoe crab</name>
    <dbReference type="NCBI Taxonomy" id="6850"/>
    <lineage>
        <taxon>Eukaryota</taxon>
        <taxon>Metazoa</taxon>
        <taxon>Ecdysozoa</taxon>
        <taxon>Arthropoda</taxon>
        <taxon>Chelicerata</taxon>
        <taxon>Merostomata</taxon>
        <taxon>Xiphosura</taxon>
        <taxon>Limulidae</taxon>
        <taxon>Limulus</taxon>
    </lineage>
</organism>
<dbReference type="InterPro" id="IPR017946">
    <property type="entry name" value="PLC-like_Pdiesterase_TIM-brl"/>
</dbReference>
<keyword evidence="4" id="KW-1015">Disulfide bond</keyword>
<keyword evidence="3" id="KW-0460">Magnesium</keyword>
<evidence type="ECO:0000256" key="5">
    <source>
        <dbReference type="ARBA" id="ARBA00023239"/>
    </source>
</evidence>
<dbReference type="RefSeq" id="XP_013792089.1">
    <property type="nucleotide sequence ID" value="XM_013936635.2"/>
</dbReference>
<dbReference type="GeneID" id="106475958"/>
<evidence type="ECO:0000256" key="2">
    <source>
        <dbReference type="ARBA" id="ARBA00022723"/>
    </source>
</evidence>
<keyword evidence="5" id="KW-0456">Lyase</keyword>
<feature type="domain" description="Phosphatidylinositol-specific phospholipase C X" evidence="6">
    <location>
        <begin position="41"/>
        <end position="215"/>
    </location>
</feature>
<dbReference type="Gene3D" id="3.20.20.190">
    <property type="entry name" value="Phosphatidylinositol (PI) phosphodiesterase"/>
    <property type="match status" value="1"/>
</dbReference>
<dbReference type="PANTHER" id="PTHR13593">
    <property type="match status" value="1"/>
</dbReference>
<evidence type="ECO:0000313" key="7">
    <source>
        <dbReference type="Proteomes" id="UP000694941"/>
    </source>
</evidence>
<evidence type="ECO:0000259" key="6">
    <source>
        <dbReference type="SMART" id="SM00148"/>
    </source>
</evidence>
<dbReference type="SUPFAM" id="SSF51695">
    <property type="entry name" value="PLC-like phosphodiesterases"/>
    <property type="match status" value="1"/>
</dbReference>
<name>A0ABM1C0H2_LIMPO</name>
<dbReference type="InterPro" id="IPR000909">
    <property type="entry name" value="PLipase_C_PInositol-sp_X_dom"/>
</dbReference>
<comment type="catalytic activity">
    <reaction evidence="1">
        <text>an N-(acyl)-sphingosylphosphoethanolamine = an N-(acyl)-sphingosyl-1,3-cyclic phosphate + ethanolamine</text>
        <dbReference type="Rhea" id="RHEA:60648"/>
        <dbReference type="ChEBI" id="CHEBI:57603"/>
        <dbReference type="ChEBI" id="CHEBI:143891"/>
        <dbReference type="ChEBI" id="CHEBI:143892"/>
    </reaction>
</comment>
<sequence length="351" mass="41082">MAEGNASDAESYVKHDHLEVERAKLEHKIRLEHWMENLPEHLHYLPLYCLAIPGTHESGSYSIEPHSEFSPEEHDRRKSRMLHLVGNTTKKVIYNWRRTQDLTCLKQLLHGVRYLSFAVAPKEGSSEIFIVCGLFGNPVSSILADIKEFMDSHPKEIILIDFEHFFEMTSNHHQQLMKQVTEAFGSKVCPYPEDPEEVTLAWLWQQEYQILIFYRHEIAKDHPFLWVDCIEGASAEALHISDLIFFLSQNYLRERNEKTFYVSKGHLTPTVAFTLRHPRSCLQDMLVNTTHAALYQWLKEKTAGKYGVNIVTCDFVESHKFHFCFMVVEVNYYELMVAEHDKKKKMHGRKT</sequence>
<accession>A0ABM1C0H2</accession>
<evidence type="ECO:0000256" key="4">
    <source>
        <dbReference type="ARBA" id="ARBA00023157"/>
    </source>
</evidence>
<keyword evidence="7" id="KW-1185">Reference proteome</keyword>
<gene>
    <name evidence="8" type="primary">LOC106475958</name>
</gene>
<evidence type="ECO:0000313" key="8">
    <source>
        <dbReference type="RefSeq" id="XP_013792089.1"/>
    </source>
</evidence>
<dbReference type="InterPro" id="IPR051057">
    <property type="entry name" value="PI-PLC_domain"/>
</dbReference>
<dbReference type="PANTHER" id="PTHR13593:SF113">
    <property type="entry name" value="SI:DKEY-266F7.9"/>
    <property type="match status" value="1"/>
</dbReference>
<dbReference type="SMART" id="SM00148">
    <property type="entry name" value="PLCXc"/>
    <property type="match status" value="1"/>
</dbReference>
<dbReference type="Proteomes" id="UP000694941">
    <property type="component" value="Unplaced"/>
</dbReference>
<dbReference type="Pfam" id="PF00388">
    <property type="entry name" value="PI-PLC-X"/>
    <property type="match status" value="1"/>
</dbReference>
<evidence type="ECO:0000256" key="3">
    <source>
        <dbReference type="ARBA" id="ARBA00022842"/>
    </source>
</evidence>
<keyword evidence="2" id="KW-0479">Metal-binding</keyword>
<proteinExistence type="predicted"/>
<reference evidence="8" key="1">
    <citation type="submission" date="2025-08" db="UniProtKB">
        <authorList>
            <consortium name="RefSeq"/>
        </authorList>
    </citation>
    <scope>IDENTIFICATION</scope>
    <source>
        <tissue evidence="8">Muscle</tissue>
    </source>
</reference>
<evidence type="ECO:0000256" key="1">
    <source>
        <dbReference type="ARBA" id="ARBA00000110"/>
    </source>
</evidence>
<protein>
    <submittedName>
        <fullName evidence="8">PI-PLC X domain-containing protein 3-like</fullName>
    </submittedName>
</protein>